<name>A0ABM4CU02_HYDVU</name>
<dbReference type="InterPro" id="IPR027417">
    <property type="entry name" value="P-loop_NTPase"/>
</dbReference>
<dbReference type="RefSeq" id="XP_065665423.1">
    <property type="nucleotide sequence ID" value="XM_065809351.1"/>
</dbReference>
<dbReference type="InterPro" id="IPR049163">
    <property type="entry name" value="Pif1-like_2B_dom"/>
</dbReference>
<evidence type="ECO:0000259" key="1">
    <source>
        <dbReference type="Pfam" id="PF21530"/>
    </source>
</evidence>
<feature type="domain" description="DNA helicase Pif1-like 2B" evidence="1">
    <location>
        <begin position="115"/>
        <end position="146"/>
    </location>
</feature>
<dbReference type="GeneID" id="136086857"/>
<reference evidence="3" key="1">
    <citation type="submission" date="2025-08" db="UniProtKB">
        <authorList>
            <consortium name="RefSeq"/>
        </authorList>
    </citation>
    <scope>IDENTIFICATION</scope>
</reference>
<dbReference type="Proteomes" id="UP001652625">
    <property type="component" value="Chromosome 11"/>
</dbReference>
<keyword evidence="2" id="KW-1185">Reference proteome</keyword>
<dbReference type="PANTHER" id="PTHR23274">
    <property type="entry name" value="DNA HELICASE-RELATED"/>
    <property type="match status" value="1"/>
</dbReference>
<dbReference type="CDD" id="cd18809">
    <property type="entry name" value="SF1_C_RecD"/>
    <property type="match status" value="1"/>
</dbReference>
<protein>
    <submittedName>
        <fullName evidence="3">ATP-dependent DNA helicase pif1-like</fullName>
    </submittedName>
</protein>
<organism evidence="2 3">
    <name type="scientific">Hydra vulgaris</name>
    <name type="common">Hydra</name>
    <name type="synonym">Hydra attenuata</name>
    <dbReference type="NCBI Taxonomy" id="6087"/>
    <lineage>
        <taxon>Eukaryota</taxon>
        <taxon>Metazoa</taxon>
        <taxon>Cnidaria</taxon>
        <taxon>Hydrozoa</taxon>
        <taxon>Hydroidolina</taxon>
        <taxon>Anthoathecata</taxon>
        <taxon>Aplanulata</taxon>
        <taxon>Hydridae</taxon>
        <taxon>Hydra</taxon>
    </lineage>
</organism>
<accession>A0ABM4CU02</accession>
<dbReference type="Gene3D" id="2.30.30.940">
    <property type="match status" value="1"/>
</dbReference>
<dbReference type="Pfam" id="PF21530">
    <property type="entry name" value="Pif1_2B_dom"/>
    <property type="match status" value="1"/>
</dbReference>
<evidence type="ECO:0000313" key="2">
    <source>
        <dbReference type="Proteomes" id="UP001652625"/>
    </source>
</evidence>
<evidence type="ECO:0000313" key="3">
    <source>
        <dbReference type="RefSeq" id="XP_065665423.1"/>
    </source>
</evidence>
<proteinExistence type="predicted"/>
<dbReference type="PANTHER" id="PTHR23274:SF11">
    <property type="entry name" value="ATP-DEPENDENT DNA HELICASE PIF1"/>
    <property type="match status" value="1"/>
</dbReference>
<sequence length="250" mass="29484">MEKFFSSCSEFKTHKNIVLTINYRQHSNIEHLHYLNKLRRGECDDDSMYAYFKKRISVADLHIDPTYTRLIYTNKERNNHNAKMLANIKIKLYTYESAVKYYNDYIPNEWPFQMPQSVSLKLGAPVLCLRNIQEHDLANGTQGVIIAIDNNELTLLTRDNKTITQQIETLFDNKRNIIGECKGMPFTLAYAMTIHKVQGLTLDKIVIHINNMQFTWHLFYVALSRAQNIKYVYIITQYPFFKHFLKTITI</sequence>
<dbReference type="Gene3D" id="3.40.50.300">
    <property type="entry name" value="P-loop containing nucleotide triphosphate hydrolases"/>
    <property type="match status" value="2"/>
</dbReference>
<dbReference type="SUPFAM" id="SSF52540">
    <property type="entry name" value="P-loop containing nucleoside triphosphate hydrolases"/>
    <property type="match status" value="1"/>
</dbReference>
<gene>
    <name evidence="3" type="primary">LOC136086857</name>
</gene>